<evidence type="ECO:0000313" key="5">
    <source>
        <dbReference type="Proteomes" id="UP000323000"/>
    </source>
</evidence>
<reference evidence="5" key="1">
    <citation type="journal article" date="2019" name="Gigascience">
        <title>De novo genome assembly of the endangered Acer yangbiense, a plant species with extremely small populations endemic to Yunnan Province, China.</title>
        <authorList>
            <person name="Yang J."/>
            <person name="Wariss H.M."/>
            <person name="Tao L."/>
            <person name="Zhang R."/>
            <person name="Yun Q."/>
            <person name="Hollingsworth P."/>
            <person name="Dao Z."/>
            <person name="Luo G."/>
            <person name="Guo H."/>
            <person name="Ma Y."/>
            <person name="Sun W."/>
        </authorList>
    </citation>
    <scope>NUCLEOTIDE SEQUENCE [LARGE SCALE GENOMIC DNA]</scope>
    <source>
        <strain evidence="5">cv. Malutang</strain>
    </source>
</reference>
<sequence>MVWCGEVRNVARFHGPVLFRWNGLGMDKSDDACIDIKSLATCLRGKLENLYPLSEDCCIYRVPSKLRNSKGSPGTPQIVSIGPLHHGREELKAMEEYKLRYSKRFLQHLFELAKTKEPNECYDGLSISKLVSPFCGDICELLSIDESLFEINFSRAKHFVDLVRLCIEPSDHQFDIEIETIRTPTLPTITELHRAGVKFEVGSNKHIFDIMFDKIKGTMEIPKSRLSNVSSYYFKNLQMFETLHCETNHVNDYAMFISLLVSSPKDAELLIQNGILENTGSVAASTFCGEIGNQARVSYNRFYYIDLARDLNDYCKSPWRKWNANLKQNYFNSPWATISVIAANYVSWDGVSPDVYLFSIVINAFCKGDRIEDAVRLFTKMEELGVAPNVVTFNNMIHEAIKLFDGSKRNGIGPNVYIYGVMINGYCKADKTEEGEKLFNELISTKVELGSTVYNTLISVCCKNGNIEAAFRLLDDMRSRGIPPTSGTYSSLIHGMCNLGLVEDAQSIFEEIRKEGVLPNVVCYTALIGNMKEAAKLLYEMAKNGIVQDDITYIVFMNRNCKEGNMEEVVESEVEGVDSNEMKRPILFDDSKSLVDIKHE</sequence>
<feature type="repeat" description="PPR" evidence="3">
    <location>
        <begin position="450"/>
        <end position="484"/>
    </location>
</feature>
<keyword evidence="2" id="KW-0677">Repeat</keyword>
<name>A0A5C7IAF0_9ROSI</name>
<comment type="caution">
    <text evidence="4">The sequence shown here is derived from an EMBL/GenBank/DDBJ whole genome shotgun (WGS) entry which is preliminary data.</text>
</comment>
<dbReference type="OrthoDB" id="591587at2759"/>
<dbReference type="Pfam" id="PF03140">
    <property type="entry name" value="DUF247"/>
    <property type="match status" value="1"/>
</dbReference>
<evidence type="ECO:0000256" key="3">
    <source>
        <dbReference type="PROSITE-ProRule" id="PRU00708"/>
    </source>
</evidence>
<dbReference type="GO" id="GO:0009507">
    <property type="term" value="C:chloroplast"/>
    <property type="evidence" value="ECO:0007669"/>
    <property type="project" value="TreeGrafter"/>
</dbReference>
<dbReference type="PANTHER" id="PTHR47936:SF1">
    <property type="entry name" value="PENTATRICOPEPTIDE REPEAT-CONTAINING PROTEIN GUN1, CHLOROPLASTIC"/>
    <property type="match status" value="1"/>
</dbReference>
<dbReference type="InterPro" id="IPR011990">
    <property type="entry name" value="TPR-like_helical_dom_sf"/>
</dbReference>
<dbReference type="PANTHER" id="PTHR47936">
    <property type="entry name" value="PPR_LONG DOMAIN-CONTAINING PROTEIN"/>
    <property type="match status" value="1"/>
</dbReference>
<dbReference type="Proteomes" id="UP000323000">
    <property type="component" value="Chromosome 3"/>
</dbReference>
<dbReference type="EMBL" id="VAHF01000003">
    <property type="protein sequence ID" value="TXG65662.1"/>
    <property type="molecule type" value="Genomic_DNA"/>
</dbReference>
<comment type="similarity">
    <text evidence="1">Belongs to the PPR family. P subfamily.</text>
</comment>
<dbReference type="Pfam" id="PF13041">
    <property type="entry name" value="PPR_2"/>
    <property type="match status" value="2"/>
</dbReference>
<evidence type="ECO:0000313" key="4">
    <source>
        <dbReference type="EMBL" id="TXG65662.1"/>
    </source>
</evidence>
<evidence type="ECO:0000256" key="1">
    <source>
        <dbReference type="ARBA" id="ARBA00007626"/>
    </source>
</evidence>
<feature type="repeat" description="PPR" evidence="3">
    <location>
        <begin position="354"/>
        <end position="388"/>
    </location>
</feature>
<gene>
    <name evidence="4" type="ORF">EZV62_006937</name>
</gene>
<feature type="repeat" description="PPR" evidence="3">
    <location>
        <begin position="415"/>
        <end position="449"/>
    </location>
</feature>
<dbReference type="GO" id="GO:0031930">
    <property type="term" value="P:mitochondria-nucleus signaling pathway"/>
    <property type="evidence" value="ECO:0007669"/>
    <property type="project" value="TreeGrafter"/>
</dbReference>
<feature type="repeat" description="PPR" evidence="3">
    <location>
        <begin position="485"/>
        <end position="519"/>
    </location>
</feature>
<proteinExistence type="inferred from homology"/>
<dbReference type="AlphaFoldDB" id="A0A5C7IAF0"/>
<dbReference type="Gene3D" id="1.25.40.10">
    <property type="entry name" value="Tetratricopeptide repeat domain"/>
    <property type="match status" value="3"/>
</dbReference>
<dbReference type="NCBIfam" id="TIGR00756">
    <property type="entry name" value="PPR"/>
    <property type="match status" value="4"/>
</dbReference>
<dbReference type="InterPro" id="IPR004158">
    <property type="entry name" value="DUF247_pln"/>
</dbReference>
<accession>A0A5C7IAF0</accession>
<dbReference type="GO" id="GO:0010019">
    <property type="term" value="P:chloroplast-nucleus signaling pathway"/>
    <property type="evidence" value="ECO:0007669"/>
    <property type="project" value="TreeGrafter"/>
</dbReference>
<dbReference type="Pfam" id="PF12854">
    <property type="entry name" value="PPR_1"/>
    <property type="match status" value="1"/>
</dbReference>
<evidence type="ECO:0000256" key="2">
    <source>
        <dbReference type="ARBA" id="ARBA00022737"/>
    </source>
</evidence>
<organism evidence="4 5">
    <name type="scientific">Acer yangbiense</name>
    <dbReference type="NCBI Taxonomy" id="1000413"/>
    <lineage>
        <taxon>Eukaryota</taxon>
        <taxon>Viridiplantae</taxon>
        <taxon>Streptophyta</taxon>
        <taxon>Embryophyta</taxon>
        <taxon>Tracheophyta</taxon>
        <taxon>Spermatophyta</taxon>
        <taxon>Magnoliopsida</taxon>
        <taxon>eudicotyledons</taxon>
        <taxon>Gunneridae</taxon>
        <taxon>Pentapetalae</taxon>
        <taxon>rosids</taxon>
        <taxon>malvids</taxon>
        <taxon>Sapindales</taxon>
        <taxon>Sapindaceae</taxon>
        <taxon>Hippocastanoideae</taxon>
        <taxon>Acereae</taxon>
        <taxon>Acer</taxon>
    </lineage>
</organism>
<protein>
    <submittedName>
        <fullName evidence="4">Uncharacterized protein</fullName>
    </submittedName>
</protein>
<keyword evidence="5" id="KW-1185">Reference proteome</keyword>
<dbReference type="PROSITE" id="PS51375">
    <property type="entry name" value="PPR"/>
    <property type="match status" value="4"/>
</dbReference>
<dbReference type="InterPro" id="IPR002885">
    <property type="entry name" value="PPR_rpt"/>
</dbReference>